<dbReference type="EMBL" id="KN818310">
    <property type="protein sequence ID" value="KIL59758.1"/>
    <property type="molecule type" value="Genomic_DNA"/>
</dbReference>
<gene>
    <name evidence="2" type="ORF">M378DRAFT_84723</name>
</gene>
<dbReference type="AlphaFoldDB" id="A0A0C2WTU4"/>
<protein>
    <submittedName>
        <fullName evidence="2">Uncharacterized protein</fullName>
    </submittedName>
</protein>
<feature type="transmembrane region" description="Helical" evidence="1">
    <location>
        <begin position="146"/>
        <end position="168"/>
    </location>
</feature>
<keyword evidence="3" id="KW-1185">Reference proteome</keyword>
<reference evidence="2 3" key="1">
    <citation type="submission" date="2014-04" db="EMBL/GenBank/DDBJ databases">
        <title>Evolutionary Origins and Diversification of the Mycorrhizal Mutualists.</title>
        <authorList>
            <consortium name="DOE Joint Genome Institute"/>
            <consortium name="Mycorrhizal Genomics Consortium"/>
            <person name="Kohler A."/>
            <person name="Kuo A."/>
            <person name="Nagy L.G."/>
            <person name="Floudas D."/>
            <person name="Copeland A."/>
            <person name="Barry K.W."/>
            <person name="Cichocki N."/>
            <person name="Veneault-Fourrey C."/>
            <person name="LaButti K."/>
            <person name="Lindquist E.A."/>
            <person name="Lipzen A."/>
            <person name="Lundell T."/>
            <person name="Morin E."/>
            <person name="Murat C."/>
            <person name="Riley R."/>
            <person name="Ohm R."/>
            <person name="Sun H."/>
            <person name="Tunlid A."/>
            <person name="Henrissat B."/>
            <person name="Grigoriev I.V."/>
            <person name="Hibbett D.S."/>
            <person name="Martin F."/>
        </authorList>
    </citation>
    <scope>NUCLEOTIDE SEQUENCE [LARGE SCALE GENOMIC DNA]</scope>
    <source>
        <strain evidence="2 3">Koide BX008</strain>
    </source>
</reference>
<name>A0A0C2WTU4_AMAMK</name>
<keyword evidence="1" id="KW-1133">Transmembrane helix</keyword>
<evidence type="ECO:0000313" key="2">
    <source>
        <dbReference type="EMBL" id="KIL59758.1"/>
    </source>
</evidence>
<dbReference type="Proteomes" id="UP000054549">
    <property type="component" value="Unassembled WGS sequence"/>
</dbReference>
<feature type="transmembrane region" description="Helical" evidence="1">
    <location>
        <begin position="81"/>
        <end position="104"/>
    </location>
</feature>
<dbReference type="InParanoid" id="A0A0C2WTU4"/>
<dbReference type="HOGENOM" id="CLU_103448_0_0_1"/>
<keyword evidence="1" id="KW-0812">Transmembrane</keyword>
<proteinExistence type="predicted"/>
<organism evidence="2 3">
    <name type="scientific">Amanita muscaria (strain Koide BX008)</name>
    <dbReference type="NCBI Taxonomy" id="946122"/>
    <lineage>
        <taxon>Eukaryota</taxon>
        <taxon>Fungi</taxon>
        <taxon>Dikarya</taxon>
        <taxon>Basidiomycota</taxon>
        <taxon>Agaricomycotina</taxon>
        <taxon>Agaricomycetes</taxon>
        <taxon>Agaricomycetidae</taxon>
        <taxon>Agaricales</taxon>
        <taxon>Pluteineae</taxon>
        <taxon>Amanitaceae</taxon>
        <taxon>Amanita</taxon>
    </lineage>
</organism>
<keyword evidence="1" id="KW-0472">Membrane</keyword>
<sequence>MAAETQTTTDTLTSLPPAYTQTVHSPSANGYSNAFDDFFGMPVTMESRHDRRASAESLPPYPLAESLPTYSRWSDEEPATLAMYLFKFGFLFPLFWILGIIILLSPLSAPDSTDSSSGWLAEKSDEERQFVISEMRRVEVKWAKRCLWALSTLVILGVAVGLAIWVVLKSRL</sequence>
<dbReference type="OrthoDB" id="3358294at2759"/>
<accession>A0A0C2WTU4</accession>
<evidence type="ECO:0000256" key="1">
    <source>
        <dbReference type="SAM" id="Phobius"/>
    </source>
</evidence>
<evidence type="ECO:0000313" key="3">
    <source>
        <dbReference type="Proteomes" id="UP000054549"/>
    </source>
</evidence>